<protein>
    <recommendedName>
        <fullName evidence="4">Gap like protein</fullName>
    </recommendedName>
</protein>
<dbReference type="EMBL" id="MBEE01000202">
    <property type="protein sequence ID" value="OCB48142.1"/>
    <property type="molecule type" value="Genomic_DNA"/>
</dbReference>
<feature type="transmembrane region" description="Helical" evidence="1">
    <location>
        <begin position="33"/>
        <end position="57"/>
    </location>
</feature>
<feature type="transmembrane region" description="Helical" evidence="1">
    <location>
        <begin position="176"/>
        <end position="198"/>
    </location>
</feature>
<name>A0A1B9D001_MYCMA</name>
<sequence>MWITVLVLAGAVMFEPIRLGLVVLLLSRRRPLVQLLVFLGGGFAMGVGAGLVVLFILRTAPVVGHVNVPEVQIASGLVALVIAAVLATKASLRKLVRPVPADAAVGGGGGGVGLLEGAAPTGRRPLAERARSFVRGDSLSVAAVSGMGASLPSANYMGSMAAILASHAAPVTQVQALLAFNLVAFTVAEIPLIGYLAAPQKTRAFMGALQNWLRSRGHRDIAALVAAGGCLMLILGVTGVAAG</sequence>
<dbReference type="Pfam" id="PF11139">
    <property type="entry name" value="SfLAP"/>
    <property type="match status" value="1"/>
</dbReference>
<dbReference type="RefSeq" id="WP_065482773.1">
    <property type="nucleotide sequence ID" value="NZ_MBEE01000202.1"/>
</dbReference>
<keyword evidence="1" id="KW-1133">Transmembrane helix</keyword>
<feature type="transmembrane region" description="Helical" evidence="1">
    <location>
        <begin position="221"/>
        <end position="242"/>
    </location>
</feature>
<gene>
    <name evidence="2" type="ORF">A5677_25735</name>
</gene>
<dbReference type="InterPro" id="IPR021315">
    <property type="entry name" value="Gap/Sap"/>
</dbReference>
<evidence type="ECO:0000313" key="3">
    <source>
        <dbReference type="Proteomes" id="UP000092683"/>
    </source>
</evidence>
<proteinExistence type="predicted"/>
<dbReference type="Proteomes" id="UP000092683">
    <property type="component" value="Unassembled WGS sequence"/>
</dbReference>
<evidence type="ECO:0000256" key="1">
    <source>
        <dbReference type="SAM" id="Phobius"/>
    </source>
</evidence>
<organism evidence="2 3">
    <name type="scientific">Mycobacterium malmoense</name>
    <dbReference type="NCBI Taxonomy" id="1780"/>
    <lineage>
        <taxon>Bacteria</taxon>
        <taxon>Bacillati</taxon>
        <taxon>Actinomycetota</taxon>
        <taxon>Actinomycetes</taxon>
        <taxon>Mycobacteriales</taxon>
        <taxon>Mycobacteriaceae</taxon>
        <taxon>Mycobacterium</taxon>
    </lineage>
</organism>
<reference evidence="2 3" key="1">
    <citation type="submission" date="2016-06" db="EMBL/GenBank/DDBJ databases">
        <authorList>
            <person name="Kjaerup R.B."/>
            <person name="Dalgaard T.S."/>
            <person name="Juul-Madsen H.R."/>
        </authorList>
    </citation>
    <scope>NUCLEOTIDE SEQUENCE [LARGE SCALE GENOMIC DNA]</scope>
    <source>
        <strain evidence="2 3">E3012</strain>
    </source>
</reference>
<accession>A0A1B9D001</accession>
<evidence type="ECO:0008006" key="4">
    <source>
        <dbReference type="Google" id="ProtNLM"/>
    </source>
</evidence>
<feature type="transmembrane region" description="Helical" evidence="1">
    <location>
        <begin position="6"/>
        <end position="26"/>
    </location>
</feature>
<keyword evidence="1" id="KW-0812">Transmembrane</keyword>
<keyword evidence="1" id="KW-0472">Membrane</keyword>
<evidence type="ECO:0000313" key="2">
    <source>
        <dbReference type="EMBL" id="OCB48142.1"/>
    </source>
</evidence>
<dbReference type="OrthoDB" id="4627762at2"/>
<feature type="transmembrane region" description="Helical" evidence="1">
    <location>
        <begin position="69"/>
        <end position="87"/>
    </location>
</feature>
<feature type="transmembrane region" description="Helical" evidence="1">
    <location>
        <begin position="139"/>
        <end position="164"/>
    </location>
</feature>
<dbReference type="AlphaFoldDB" id="A0A1B9D001"/>
<comment type="caution">
    <text evidence="2">The sequence shown here is derived from an EMBL/GenBank/DDBJ whole genome shotgun (WGS) entry which is preliminary data.</text>
</comment>